<dbReference type="PROSITE" id="PS50053">
    <property type="entry name" value="UBIQUITIN_2"/>
    <property type="match status" value="1"/>
</dbReference>
<dbReference type="PANTHER" id="PTHR41749:SF1">
    <property type="entry name" value="UBIQUITIN-LIKE DOMAIN-CONTAINING PROTEIN"/>
    <property type="match status" value="1"/>
</dbReference>
<dbReference type="AlphaFoldDB" id="A0A0S4IYR4"/>
<protein>
    <recommendedName>
        <fullName evidence="2">Ubiquitin-like domain-containing protein</fullName>
    </recommendedName>
</protein>
<dbReference type="InterPro" id="IPR000626">
    <property type="entry name" value="Ubiquitin-like_dom"/>
</dbReference>
<dbReference type="SUPFAM" id="SSF54236">
    <property type="entry name" value="Ubiquitin-like"/>
    <property type="match status" value="1"/>
</dbReference>
<sequence>MSSEEQQQQYTEEQQQQQYEDGDDHYSSEDEWSAPAKPLPETSAAAQSTDVRIDALDEAEREAAGDVVPVVFVVPASGESFRMSFMMGHTVAHIKAKIEDIKSWPYERIILKLNGKFLLDPLSLNDLPFQAQVDNTVEVTFTPEQ</sequence>
<dbReference type="CDD" id="cd17039">
    <property type="entry name" value="Ubl_ubiquitin_like"/>
    <property type="match status" value="1"/>
</dbReference>
<reference evidence="4" key="1">
    <citation type="submission" date="2015-09" db="EMBL/GenBank/DDBJ databases">
        <authorList>
            <consortium name="Pathogen Informatics"/>
        </authorList>
    </citation>
    <scope>NUCLEOTIDE SEQUENCE [LARGE SCALE GENOMIC DNA]</scope>
    <source>
        <strain evidence="4">Lake Konstanz</strain>
    </source>
</reference>
<evidence type="ECO:0000313" key="3">
    <source>
        <dbReference type="EMBL" id="CUG12666.1"/>
    </source>
</evidence>
<feature type="compositionally biased region" description="Low complexity" evidence="1">
    <location>
        <begin position="1"/>
        <end position="19"/>
    </location>
</feature>
<feature type="region of interest" description="Disordered" evidence="1">
    <location>
        <begin position="1"/>
        <end position="49"/>
    </location>
</feature>
<dbReference type="EMBL" id="CYKH01000666">
    <property type="protein sequence ID" value="CUG12666.1"/>
    <property type="molecule type" value="Genomic_DNA"/>
</dbReference>
<dbReference type="OMA" id="IDEWEAP"/>
<dbReference type="Pfam" id="PF00240">
    <property type="entry name" value="ubiquitin"/>
    <property type="match status" value="1"/>
</dbReference>
<dbReference type="OrthoDB" id="273632at2759"/>
<dbReference type="InterPro" id="IPR029071">
    <property type="entry name" value="Ubiquitin-like_domsf"/>
</dbReference>
<keyword evidence="4" id="KW-1185">Reference proteome</keyword>
<organism evidence="3 4">
    <name type="scientific">Bodo saltans</name>
    <name type="common">Flagellated protozoan</name>
    <dbReference type="NCBI Taxonomy" id="75058"/>
    <lineage>
        <taxon>Eukaryota</taxon>
        <taxon>Discoba</taxon>
        <taxon>Euglenozoa</taxon>
        <taxon>Kinetoplastea</taxon>
        <taxon>Metakinetoplastina</taxon>
        <taxon>Eubodonida</taxon>
        <taxon>Bodonidae</taxon>
        <taxon>Bodo</taxon>
    </lineage>
</organism>
<gene>
    <name evidence="3" type="ORF">BSAL_74730</name>
</gene>
<dbReference type="PANTHER" id="PTHR41749">
    <property type="entry name" value="UBIQUITIN-LIKE DOMAIN-CONTAINING PROTEIN"/>
    <property type="match status" value="1"/>
</dbReference>
<feature type="domain" description="Ubiquitin-like" evidence="2">
    <location>
        <begin position="71"/>
        <end position="130"/>
    </location>
</feature>
<proteinExistence type="predicted"/>
<name>A0A0S4IYR4_BODSA</name>
<dbReference type="Gene3D" id="3.10.20.90">
    <property type="entry name" value="Phosphatidylinositol 3-kinase Catalytic Subunit, Chain A, domain 1"/>
    <property type="match status" value="1"/>
</dbReference>
<evidence type="ECO:0000256" key="1">
    <source>
        <dbReference type="SAM" id="MobiDB-lite"/>
    </source>
</evidence>
<evidence type="ECO:0000313" key="4">
    <source>
        <dbReference type="Proteomes" id="UP000051952"/>
    </source>
</evidence>
<evidence type="ECO:0000259" key="2">
    <source>
        <dbReference type="PROSITE" id="PS50053"/>
    </source>
</evidence>
<dbReference type="Proteomes" id="UP000051952">
    <property type="component" value="Unassembled WGS sequence"/>
</dbReference>
<dbReference type="VEuPathDB" id="TriTrypDB:BSAL_74730"/>
<accession>A0A0S4IYR4</accession>